<dbReference type="Proteomes" id="UP000554235">
    <property type="component" value="Unassembled WGS sequence"/>
</dbReference>
<sequence length="646" mass="72154">MGPGSSCEERSEAFRDQTASAAGLTSVHESFILFEAGGAQYVALEGTDFKPKVNNPLKPSPVTVIAFRESRPITRAWLGEYLGELDKDDVFNRQGFLVNIIFTTTNHKQTFSSDFRHYLEELGNQWRHIKIERDGDARLAPGLYYYVDETLRSVCRLYDDTQQAFLCGLKPNSSTTGFRQLQITGVLYGHLAIAVPPRSLPCPASSQSKLRIAVKDCYFLRGLKTSLCNNDYYEMSNPANSTAEVVQKLIEDGAQVLGPTKLSSMLARQEPKDVADFPVAFNPRGDGYQSPAGSSSGSAAAVAAYDWLDCALGTDTSGSGRRPAMANGVWQFRPSHNSVSLGGLVETYDLFDTPCVFARSLKTIKRIMNIWMLPTGLSKSASLPYRLIYPIDYLPVANSKQMEMIDAFIHDAQSFLPATVTEFSIQDSWKQSHPAGTSDNVEEYLHEVIRKTYYYQFYHSTDGFREWCHAKKQRPPYVISFVRDRWDQGAKVTADEHKEAARRLDTYRKWLHEELFGDSSVKTFVVLPVADAKPNYRNDESPSPRNQSARDQLFLPPILGAPDLVVPIGEVPYDSRITEKTEHLPVVVNLVGAPGQDFQLVEGVETILEQSRRPKAVITGPRIFPPKNITSDDRLCLTIKQSPSAC</sequence>
<comment type="caution">
    <text evidence="2">The sequence shown here is derived from an EMBL/GenBank/DDBJ whole genome shotgun (WGS) entry which is preliminary data.</text>
</comment>
<accession>A0A8H4PL68</accession>
<dbReference type="Gene3D" id="3.90.1300.10">
    <property type="entry name" value="Amidase signature (AS) domain"/>
    <property type="match status" value="1"/>
</dbReference>
<name>A0A8H4PL68_9HYPO</name>
<dbReference type="Pfam" id="PF01425">
    <property type="entry name" value="Amidase"/>
    <property type="match status" value="1"/>
</dbReference>
<dbReference type="OrthoDB" id="5423360at2759"/>
<protein>
    <submittedName>
        <fullName evidence="2">Amidase signature domain</fullName>
    </submittedName>
</protein>
<proteinExistence type="predicted"/>
<dbReference type="PANTHER" id="PTHR46310">
    <property type="entry name" value="AMIDASE 1"/>
    <property type="match status" value="1"/>
</dbReference>
<dbReference type="InterPro" id="IPR036928">
    <property type="entry name" value="AS_sf"/>
</dbReference>
<dbReference type="PANTHER" id="PTHR46310:SF7">
    <property type="entry name" value="AMIDASE 1"/>
    <property type="match status" value="1"/>
</dbReference>
<keyword evidence="3" id="KW-1185">Reference proteome</keyword>
<organism evidence="2 3">
    <name type="scientific">Fusarium albosuccineum</name>
    <dbReference type="NCBI Taxonomy" id="1237068"/>
    <lineage>
        <taxon>Eukaryota</taxon>
        <taxon>Fungi</taxon>
        <taxon>Dikarya</taxon>
        <taxon>Ascomycota</taxon>
        <taxon>Pezizomycotina</taxon>
        <taxon>Sordariomycetes</taxon>
        <taxon>Hypocreomycetidae</taxon>
        <taxon>Hypocreales</taxon>
        <taxon>Nectriaceae</taxon>
        <taxon>Fusarium</taxon>
        <taxon>Fusarium decemcellulare species complex</taxon>
    </lineage>
</organism>
<evidence type="ECO:0000313" key="2">
    <source>
        <dbReference type="EMBL" id="KAF4469742.1"/>
    </source>
</evidence>
<evidence type="ECO:0000313" key="3">
    <source>
        <dbReference type="Proteomes" id="UP000554235"/>
    </source>
</evidence>
<dbReference type="SUPFAM" id="SSF75304">
    <property type="entry name" value="Amidase signature (AS) enzymes"/>
    <property type="match status" value="1"/>
</dbReference>
<reference evidence="2 3" key="1">
    <citation type="submission" date="2020-01" db="EMBL/GenBank/DDBJ databases">
        <title>Identification and distribution of gene clusters putatively required for synthesis of sphingolipid metabolism inhibitors in phylogenetically diverse species of the filamentous fungus Fusarium.</title>
        <authorList>
            <person name="Kim H.-S."/>
            <person name="Busman M."/>
            <person name="Brown D.W."/>
            <person name="Divon H."/>
            <person name="Uhlig S."/>
            <person name="Proctor R.H."/>
        </authorList>
    </citation>
    <scope>NUCLEOTIDE SEQUENCE [LARGE SCALE GENOMIC DNA]</scope>
    <source>
        <strain evidence="2 3">NRRL 20459</strain>
    </source>
</reference>
<evidence type="ECO:0000259" key="1">
    <source>
        <dbReference type="Pfam" id="PF01425"/>
    </source>
</evidence>
<dbReference type="EMBL" id="JAADYS010000437">
    <property type="protein sequence ID" value="KAF4469742.1"/>
    <property type="molecule type" value="Genomic_DNA"/>
</dbReference>
<dbReference type="AlphaFoldDB" id="A0A8H4PL68"/>
<dbReference type="InterPro" id="IPR023631">
    <property type="entry name" value="Amidase_dom"/>
</dbReference>
<feature type="domain" description="Amidase" evidence="1">
    <location>
        <begin position="212"/>
        <end position="600"/>
    </location>
</feature>
<gene>
    <name evidence="2" type="ORF">FALBO_3363</name>
</gene>